<dbReference type="HOGENOM" id="CLU_567440_0_0_1"/>
<dbReference type="Proteomes" id="UP000015100">
    <property type="component" value="Unassembled WGS sequence"/>
</dbReference>
<evidence type="ECO:0000259" key="1">
    <source>
        <dbReference type="PROSITE" id="PS50181"/>
    </source>
</evidence>
<sequence length="481" mass="53951">MKSLTTLPVELVQLITKYTSVDDLLNLRLACKQLNYKTRDTHLNALYARRTYFLSLKSLQILLKLSQHSDLNFRVKHLQLDIACAIFNFADSINLDEDEDPDSIDQLAESLLGSRGSFLSDTRYYVSDVPLDGRYTRLLTSAFAGLPNLKTVELINGHNPNSEVSFRTFELYNPPANSSSGSSGVDLQEYERVRSTGWVDVYTLNAHQVIPAIFAASVKSHTVELENILLDEKTLKGRVFNSTGDSLAVWIPEILAIHEDHQSPFPKLKRLELPLGTLKDNEGIEQRRIFEYILRFTDTLESLKIVQGASPLHDLTQLFPASIDPPVDTLTTWLPDSFDGTHAIFPRLTSFHLESFLTSFETLNTLLVSLKGSLRTLSLVSCTIENPPSGWRRILETIDKSMGITSFKLIPAQADRKPPGNPYVIPTIEFDGAWTADSKFAVYDACEPEAGSWELKIIRMLRELPSSYSLDLDVLLAAGLE</sequence>
<evidence type="ECO:0000313" key="2">
    <source>
        <dbReference type="EMBL" id="EPS35403.1"/>
    </source>
</evidence>
<gene>
    <name evidence="2" type="ORF">H072_11254</name>
</gene>
<dbReference type="STRING" id="1284197.S8B8P8"/>
<dbReference type="OrthoDB" id="5279008at2759"/>
<dbReference type="PROSITE" id="PS50181">
    <property type="entry name" value="FBOX"/>
    <property type="match status" value="1"/>
</dbReference>
<dbReference type="AlphaFoldDB" id="S8B8P8"/>
<accession>S8B8P8</accession>
<reference evidence="3" key="2">
    <citation type="submission" date="2013-04" db="EMBL/GenBank/DDBJ databases">
        <title>Genomic mechanisms accounting for the adaptation to parasitism in nematode-trapping fungi.</title>
        <authorList>
            <person name="Ahren D.G."/>
        </authorList>
    </citation>
    <scope>NUCLEOTIDE SEQUENCE [LARGE SCALE GENOMIC DNA]</scope>
    <source>
        <strain evidence="3">CBS 200.50</strain>
    </source>
</reference>
<protein>
    <recommendedName>
        <fullName evidence="1">F-box domain-containing protein</fullName>
    </recommendedName>
</protein>
<keyword evidence="3" id="KW-1185">Reference proteome</keyword>
<name>S8B8P8_DACHA</name>
<proteinExistence type="predicted"/>
<comment type="caution">
    <text evidence="2">The sequence shown here is derived from an EMBL/GenBank/DDBJ whole genome shotgun (WGS) entry which is preliminary data.</text>
</comment>
<reference evidence="2 3" key="1">
    <citation type="journal article" date="2013" name="PLoS Genet.">
        <title>Genomic mechanisms accounting for the adaptation to parasitism in nematode-trapping fungi.</title>
        <authorList>
            <person name="Meerupati T."/>
            <person name="Andersson K.M."/>
            <person name="Friman E."/>
            <person name="Kumar D."/>
            <person name="Tunlid A."/>
            <person name="Ahren D."/>
        </authorList>
    </citation>
    <scope>NUCLEOTIDE SEQUENCE [LARGE SCALE GENOMIC DNA]</scope>
    <source>
        <strain evidence="2 3">CBS 200.50</strain>
    </source>
</reference>
<dbReference type="SUPFAM" id="SSF81383">
    <property type="entry name" value="F-box domain"/>
    <property type="match status" value="1"/>
</dbReference>
<evidence type="ECO:0000313" key="3">
    <source>
        <dbReference type="Proteomes" id="UP000015100"/>
    </source>
</evidence>
<feature type="domain" description="F-box" evidence="1">
    <location>
        <begin position="1"/>
        <end position="50"/>
    </location>
</feature>
<dbReference type="InterPro" id="IPR036047">
    <property type="entry name" value="F-box-like_dom_sf"/>
</dbReference>
<dbReference type="EMBL" id="AQGS01001161">
    <property type="protein sequence ID" value="EPS35403.1"/>
    <property type="molecule type" value="Genomic_DNA"/>
</dbReference>
<dbReference type="InterPro" id="IPR001810">
    <property type="entry name" value="F-box_dom"/>
</dbReference>
<organism evidence="2 3">
    <name type="scientific">Dactylellina haptotyla (strain CBS 200.50)</name>
    <name type="common">Nematode-trapping fungus</name>
    <name type="synonym">Monacrosporium haptotylum</name>
    <dbReference type="NCBI Taxonomy" id="1284197"/>
    <lineage>
        <taxon>Eukaryota</taxon>
        <taxon>Fungi</taxon>
        <taxon>Dikarya</taxon>
        <taxon>Ascomycota</taxon>
        <taxon>Pezizomycotina</taxon>
        <taxon>Orbiliomycetes</taxon>
        <taxon>Orbiliales</taxon>
        <taxon>Orbiliaceae</taxon>
        <taxon>Dactylellina</taxon>
    </lineage>
</organism>